<reference evidence="1 2" key="1">
    <citation type="submission" date="2018-02" db="EMBL/GenBank/DDBJ databases">
        <title>novel marine gammaproteobacteria from coastal saline agro ecosystem.</title>
        <authorList>
            <person name="Krishnan R."/>
            <person name="Ramesh Kumar N."/>
        </authorList>
    </citation>
    <scope>NUCLEOTIDE SEQUENCE [LARGE SCALE GENOMIC DNA]</scope>
    <source>
        <strain evidence="1 2">228</strain>
    </source>
</reference>
<dbReference type="EMBL" id="PRLP01000055">
    <property type="protein sequence ID" value="PPC76260.1"/>
    <property type="molecule type" value="Genomic_DNA"/>
</dbReference>
<dbReference type="InterPro" id="IPR010272">
    <property type="entry name" value="T6SS_TssF"/>
</dbReference>
<name>A0A2S5KNE3_9PROT</name>
<dbReference type="PANTHER" id="PTHR35370">
    <property type="entry name" value="CYTOPLASMIC PROTEIN-RELATED-RELATED"/>
    <property type="match status" value="1"/>
</dbReference>
<dbReference type="NCBIfam" id="TIGR03359">
    <property type="entry name" value="VI_chp_6"/>
    <property type="match status" value="1"/>
</dbReference>
<dbReference type="PIRSF" id="PIRSF028304">
    <property type="entry name" value="UCP028304"/>
    <property type="match status" value="1"/>
</dbReference>
<dbReference type="Proteomes" id="UP000238196">
    <property type="component" value="Unassembled WGS sequence"/>
</dbReference>
<dbReference type="OrthoDB" id="9763676at2"/>
<protein>
    <submittedName>
        <fullName evidence="1">Type VI secretion system baseplate subunit TssF</fullName>
    </submittedName>
</protein>
<dbReference type="PANTHER" id="PTHR35370:SF1">
    <property type="entry name" value="TYPE VI SECRETION SYSTEM COMPONENT TSSF1"/>
    <property type="match status" value="1"/>
</dbReference>
<comment type="caution">
    <text evidence="1">The sequence shown here is derived from an EMBL/GenBank/DDBJ whole genome shotgun (WGS) entry which is preliminary data.</text>
</comment>
<evidence type="ECO:0000313" key="2">
    <source>
        <dbReference type="Proteomes" id="UP000238196"/>
    </source>
</evidence>
<gene>
    <name evidence="1" type="primary">vasA</name>
    <name evidence="1" type="ORF">C4K68_16635</name>
</gene>
<accession>A0A2S5KNE3</accession>
<evidence type="ECO:0000313" key="1">
    <source>
        <dbReference type="EMBL" id="PPC76260.1"/>
    </source>
</evidence>
<dbReference type="AlphaFoldDB" id="A0A2S5KNE3"/>
<dbReference type="Pfam" id="PF05947">
    <property type="entry name" value="T6SS_TssF"/>
    <property type="match status" value="1"/>
</dbReference>
<sequence length="609" mass="69492">MSDDLLKYYNQELSYLRHLGTEFAERYPKVAGRLKLTDEVIEDPHVSRLLEGVSFMTARIRQKLDDSFPELTDALLGHMFPDYQAPIPSMAVVQVQPKNLNDFGVTLPRGCRLITDIANFSECRFRTCYDTRLWPVEVEAVRFQNAPFRAPKPIWRDTAAAVLKITVKSSAPKVAMEEIGIDHLRFFLNGQLRHSFALYQHLFRDTIGLAITPRDNLKQVRFLERRHLRSVGFEEEHGVLPYQQQSFSGYRLLVEHFLFPHKFLFAELDDLRQCWSGMGTAVDIYVYFSEGSAELEQQVSDNQLLLGCTPIINLYEERLEPIRLETAEHDYRLNASYAKADTSEVIRPLEVEVFNHSRQRRNVRPYYAEGHPAYLDDDELFWTLRRETRNWAGGAAEPGTEAVMTVVDRLARGAAFEHNEGWMLGIKALCSNRNLPARLPYGGGQPAMRSSTHADVVDGIRCLTPPTATVRPSLGEDTRWQLVSHLTLNHFTGEDAVQRVREILKLYDFRASPETKVLIQAIHQVQIKPTSARLVRQGRVAFAQGSDIQLVFTQHEAAGASLFFLGSVLDHFFSQFAVVNSFTRLSIRILDEERPVHQWPARAGGVPLL</sequence>
<proteinExistence type="predicted"/>
<organism evidence="1 2">
    <name type="scientific">Proteobacteria bacterium 228</name>
    <dbReference type="NCBI Taxonomy" id="2083153"/>
    <lineage>
        <taxon>Bacteria</taxon>
        <taxon>Pseudomonadati</taxon>
        <taxon>Pseudomonadota</taxon>
    </lineage>
</organism>